<dbReference type="Gene3D" id="2.120.10.10">
    <property type="match status" value="1"/>
</dbReference>
<dbReference type="SUPFAM" id="SSF50939">
    <property type="entry name" value="Sialidases"/>
    <property type="match status" value="1"/>
</dbReference>
<proteinExistence type="predicted"/>
<name>A0A2T7G612_9RHOB</name>
<dbReference type="AlphaFoldDB" id="A0A2T7G612"/>
<dbReference type="InterPro" id="IPR036278">
    <property type="entry name" value="Sialidase_sf"/>
</dbReference>
<evidence type="ECO:0000313" key="2">
    <source>
        <dbReference type="EMBL" id="PVA09865.1"/>
    </source>
</evidence>
<dbReference type="CDD" id="cd15482">
    <property type="entry name" value="Sialidase_non-viral"/>
    <property type="match status" value="1"/>
</dbReference>
<gene>
    <name evidence="2" type="ORF">DC366_12190</name>
</gene>
<dbReference type="PANTHER" id="PTHR43752:SF2">
    <property type="entry name" value="BNR_ASP-BOX REPEAT FAMILY PROTEIN"/>
    <property type="match status" value="1"/>
</dbReference>
<dbReference type="Proteomes" id="UP000244446">
    <property type="component" value="Unassembled WGS sequence"/>
</dbReference>
<sequence length="398" mass="42832">MRWRMRPRLTPIWKAAPISARSSSRSRRDVGAVQIAILGLALLSLGLSAWTIRRDVPLVWEWAVPAPLPRGEAPLFRTVLDYTAPAGDAHSPGIVLRGDGYSILWFEGSQEARADVDIVGVDIGPGGVSPLTERVTRGALSDAFEPRQLVVTLGNTVQNDGAPDALYTTAVSVGGWAMASVADVRMGPDGPAWARKLNLSPLLNRSFLVKSPMVALADGSHALPAYFEMGRTYGALVRLDGRGRVRDMRRMAGPMKPIQPMVVPLDAKRAVAFLRNFDTGAGRLLMTRTEDGGQSWDTVRETDMPNPSAPVAALGLGAERILMAVNDDAGDGGILNLTLSEDGGETWRHMHRLEAGGGDARYPMMRALPDGRIVLTYSIGGKSGIRVHEFNLSWALGA</sequence>
<accession>A0A2T7G612</accession>
<keyword evidence="3" id="KW-1185">Reference proteome</keyword>
<feature type="domain" description="Sialidase" evidence="1">
    <location>
        <begin position="104"/>
        <end position="373"/>
    </location>
</feature>
<comment type="caution">
    <text evidence="2">The sequence shown here is derived from an EMBL/GenBank/DDBJ whole genome shotgun (WGS) entry which is preliminary data.</text>
</comment>
<organism evidence="2 3">
    <name type="scientific">Pelagivirga sediminicola</name>
    <dbReference type="NCBI Taxonomy" id="2170575"/>
    <lineage>
        <taxon>Bacteria</taxon>
        <taxon>Pseudomonadati</taxon>
        <taxon>Pseudomonadota</taxon>
        <taxon>Alphaproteobacteria</taxon>
        <taxon>Rhodobacterales</taxon>
        <taxon>Paracoccaceae</taxon>
        <taxon>Pelagivirga</taxon>
    </lineage>
</organism>
<dbReference type="Pfam" id="PF13088">
    <property type="entry name" value="BNR_2"/>
    <property type="match status" value="1"/>
</dbReference>
<dbReference type="InterPro" id="IPR011040">
    <property type="entry name" value="Sialidase"/>
</dbReference>
<protein>
    <recommendedName>
        <fullName evidence="1">Sialidase domain-containing protein</fullName>
    </recommendedName>
</protein>
<evidence type="ECO:0000259" key="1">
    <source>
        <dbReference type="Pfam" id="PF13088"/>
    </source>
</evidence>
<dbReference type="PANTHER" id="PTHR43752">
    <property type="entry name" value="BNR/ASP-BOX REPEAT FAMILY PROTEIN"/>
    <property type="match status" value="1"/>
</dbReference>
<reference evidence="2 3" key="1">
    <citation type="submission" date="2018-04" db="EMBL/GenBank/DDBJ databases">
        <title>Pelagivirga bohaiensis gen. nov., sp. nov., a bacterium isolated from the Bohai Sea.</title>
        <authorList>
            <person name="Ji X."/>
        </authorList>
    </citation>
    <scope>NUCLEOTIDE SEQUENCE [LARGE SCALE GENOMIC DNA]</scope>
    <source>
        <strain evidence="2 3">BH-SD19</strain>
    </source>
</reference>
<evidence type="ECO:0000313" key="3">
    <source>
        <dbReference type="Proteomes" id="UP000244446"/>
    </source>
</evidence>
<dbReference type="OrthoDB" id="41724at2"/>
<dbReference type="EMBL" id="QCYH01000006">
    <property type="protein sequence ID" value="PVA09865.1"/>
    <property type="molecule type" value="Genomic_DNA"/>
</dbReference>